<dbReference type="AlphaFoldDB" id="A0A2B7YRJ8"/>
<evidence type="ECO:0000313" key="2">
    <source>
        <dbReference type="Proteomes" id="UP000224634"/>
    </source>
</evidence>
<dbReference type="OrthoDB" id="5273847at2759"/>
<dbReference type="SUPFAM" id="SSF51101">
    <property type="entry name" value="Mannose-binding lectins"/>
    <property type="match status" value="1"/>
</dbReference>
<sequence length="199" mass="22514">MDSIAHVPESLRREQLLPLRDIAHWTPSIPDNALSLNERFFKEPRRDLFKYRPLSFFLFGGPNGIYLKNLARISVWCGRDTSLYGIDFTYNMEIDGQTVHALGRSELGVRKIDFQIDGPGGEVIQAVQIYRKYPYGLWSFEIHTNRDRSIKFPCCGVEGSTPSTHVTVAPSGIITGLYGCFVQGVRIRMESLGVVSEEI</sequence>
<organism evidence="1 2">
    <name type="scientific">Polytolypa hystricis (strain UAMH7299)</name>
    <dbReference type="NCBI Taxonomy" id="1447883"/>
    <lineage>
        <taxon>Eukaryota</taxon>
        <taxon>Fungi</taxon>
        <taxon>Dikarya</taxon>
        <taxon>Ascomycota</taxon>
        <taxon>Pezizomycotina</taxon>
        <taxon>Eurotiomycetes</taxon>
        <taxon>Eurotiomycetidae</taxon>
        <taxon>Onygenales</taxon>
        <taxon>Onygenales incertae sedis</taxon>
        <taxon>Polytolypa</taxon>
    </lineage>
</organism>
<comment type="caution">
    <text evidence="1">The sequence shown here is derived from an EMBL/GenBank/DDBJ whole genome shotgun (WGS) entry which is preliminary data.</text>
</comment>
<proteinExistence type="predicted"/>
<dbReference type="EMBL" id="PDNA01000021">
    <property type="protein sequence ID" value="PGH23669.1"/>
    <property type="molecule type" value="Genomic_DNA"/>
</dbReference>
<dbReference type="InterPro" id="IPR036404">
    <property type="entry name" value="Jacalin-like_lectin_dom_sf"/>
</dbReference>
<dbReference type="Proteomes" id="UP000224634">
    <property type="component" value="Unassembled WGS sequence"/>
</dbReference>
<name>A0A2B7YRJ8_POLH7</name>
<gene>
    <name evidence="1" type="ORF">AJ80_02275</name>
</gene>
<dbReference type="Gene3D" id="2.100.10.30">
    <property type="entry name" value="Jacalin-like lectin domain"/>
    <property type="match status" value="1"/>
</dbReference>
<evidence type="ECO:0000313" key="1">
    <source>
        <dbReference type="EMBL" id="PGH23669.1"/>
    </source>
</evidence>
<keyword evidence="2" id="KW-1185">Reference proteome</keyword>
<accession>A0A2B7YRJ8</accession>
<reference evidence="1 2" key="1">
    <citation type="submission" date="2017-10" db="EMBL/GenBank/DDBJ databases">
        <title>Comparative genomics in systemic dimorphic fungi from Ajellomycetaceae.</title>
        <authorList>
            <person name="Munoz J.F."/>
            <person name="Mcewen J.G."/>
            <person name="Clay O.K."/>
            <person name="Cuomo C.A."/>
        </authorList>
    </citation>
    <scope>NUCLEOTIDE SEQUENCE [LARGE SCALE GENOMIC DNA]</scope>
    <source>
        <strain evidence="1 2">UAMH7299</strain>
    </source>
</reference>
<evidence type="ECO:0008006" key="3">
    <source>
        <dbReference type="Google" id="ProtNLM"/>
    </source>
</evidence>
<protein>
    <recommendedName>
        <fullName evidence="3">Jacalin-type lectin domain-containing protein</fullName>
    </recommendedName>
</protein>